<dbReference type="GeneID" id="40449590"/>
<keyword evidence="8" id="KW-1185">Reference proteome</keyword>
<dbReference type="STRING" id="592050.SAMN05421875_11183"/>
<dbReference type="Proteomes" id="UP000199002">
    <property type="component" value="Unassembled WGS sequence"/>
</dbReference>
<evidence type="ECO:0000313" key="7">
    <source>
        <dbReference type="EMBL" id="SEA39391.1"/>
    </source>
</evidence>
<feature type="transmembrane region" description="Helical" evidence="5">
    <location>
        <begin position="123"/>
        <end position="144"/>
    </location>
</feature>
<name>A0A1H4AUA1_9BURK</name>
<keyword evidence="4 5" id="KW-0472">Membrane</keyword>
<organism evidence="7 8">
    <name type="scientific">Acidovorax soli</name>
    <dbReference type="NCBI Taxonomy" id="592050"/>
    <lineage>
        <taxon>Bacteria</taxon>
        <taxon>Pseudomonadati</taxon>
        <taxon>Pseudomonadota</taxon>
        <taxon>Betaproteobacteria</taxon>
        <taxon>Burkholderiales</taxon>
        <taxon>Comamonadaceae</taxon>
        <taxon>Acidovorax</taxon>
    </lineage>
</organism>
<dbReference type="Pfam" id="PF01292">
    <property type="entry name" value="Ni_hydr_CYTB"/>
    <property type="match status" value="1"/>
</dbReference>
<accession>A0A1H4AUA1</accession>
<evidence type="ECO:0000256" key="1">
    <source>
        <dbReference type="ARBA" id="ARBA00004141"/>
    </source>
</evidence>
<feature type="domain" description="Cytochrome b561 bacterial/Ni-hydrogenase" evidence="6">
    <location>
        <begin position="75"/>
        <end position="142"/>
    </location>
</feature>
<comment type="subcellular location">
    <subcellularLocation>
        <location evidence="1">Membrane</location>
        <topology evidence="1">Multi-pass membrane protein</topology>
    </subcellularLocation>
</comment>
<sequence>MNHLKSWQYRALYVTVAALTLSGLLWLAWHYLWGAGAGNLPHPLEPWWMRLHGAAAFAGLFMAGVLAAAHVPQGWRMTTRSPRLRQHRAGQRRTGIVLCALGTAAVLSGYLLYYFVPENLHELMGWAHAVLGLVLALLLPLHGWRHDQSACGR</sequence>
<reference evidence="8" key="1">
    <citation type="submission" date="2016-10" db="EMBL/GenBank/DDBJ databases">
        <authorList>
            <person name="Varghese N."/>
            <person name="Submissions S."/>
        </authorList>
    </citation>
    <scope>NUCLEOTIDE SEQUENCE [LARGE SCALE GENOMIC DNA]</scope>
    <source>
        <strain evidence="8">DSM 25157</strain>
    </source>
</reference>
<proteinExistence type="predicted"/>
<keyword evidence="3 5" id="KW-1133">Transmembrane helix</keyword>
<feature type="transmembrane region" description="Helical" evidence="5">
    <location>
        <begin position="53"/>
        <end position="75"/>
    </location>
</feature>
<dbReference type="AlphaFoldDB" id="A0A1H4AUA1"/>
<evidence type="ECO:0000256" key="2">
    <source>
        <dbReference type="ARBA" id="ARBA00022692"/>
    </source>
</evidence>
<keyword evidence="2 5" id="KW-0812">Transmembrane</keyword>
<dbReference type="RefSeq" id="WP_139285346.1">
    <property type="nucleotide sequence ID" value="NZ_CAXIQL010000084.1"/>
</dbReference>
<gene>
    <name evidence="7" type="ORF">SAMN05421875_11183</name>
</gene>
<evidence type="ECO:0000256" key="4">
    <source>
        <dbReference type="ARBA" id="ARBA00023136"/>
    </source>
</evidence>
<evidence type="ECO:0000256" key="5">
    <source>
        <dbReference type="SAM" id="Phobius"/>
    </source>
</evidence>
<feature type="transmembrane region" description="Helical" evidence="5">
    <location>
        <begin position="96"/>
        <end position="117"/>
    </location>
</feature>
<dbReference type="InterPro" id="IPR011577">
    <property type="entry name" value="Cyt_b561_bac/Ni-Hgenase"/>
</dbReference>
<feature type="transmembrane region" description="Helical" evidence="5">
    <location>
        <begin position="12"/>
        <end position="33"/>
    </location>
</feature>
<evidence type="ECO:0000313" key="8">
    <source>
        <dbReference type="Proteomes" id="UP000199002"/>
    </source>
</evidence>
<evidence type="ECO:0000259" key="6">
    <source>
        <dbReference type="Pfam" id="PF01292"/>
    </source>
</evidence>
<dbReference type="EMBL" id="FNQJ01000011">
    <property type="protein sequence ID" value="SEA39391.1"/>
    <property type="molecule type" value="Genomic_DNA"/>
</dbReference>
<protein>
    <recommendedName>
        <fullName evidence="6">Cytochrome b561 bacterial/Ni-hydrogenase domain-containing protein</fullName>
    </recommendedName>
</protein>
<evidence type="ECO:0000256" key="3">
    <source>
        <dbReference type="ARBA" id="ARBA00022989"/>
    </source>
</evidence>